<dbReference type="AlphaFoldDB" id="A0A8H6KIB6"/>
<dbReference type="Proteomes" id="UP000639643">
    <property type="component" value="Unassembled WGS sequence"/>
</dbReference>
<proteinExistence type="predicted"/>
<protein>
    <submittedName>
        <fullName evidence="2">Uncharacterized protein</fullName>
    </submittedName>
</protein>
<accession>A0A8H6KIB6</accession>
<name>A0A8H6KIB6_9PEZI</name>
<evidence type="ECO:0000313" key="3">
    <source>
        <dbReference type="Proteomes" id="UP000639643"/>
    </source>
</evidence>
<feature type="chain" id="PRO_5034097827" evidence="1">
    <location>
        <begin position="24"/>
        <end position="128"/>
    </location>
</feature>
<dbReference type="EMBL" id="WIGM01000257">
    <property type="protein sequence ID" value="KAF6831585.1"/>
    <property type="molecule type" value="Genomic_DNA"/>
</dbReference>
<evidence type="ECO:0000256" key="1">
    <source>
        <dbReference type="SAM" id="SignalP"/>
    </source>
</evidence>
<keyword evidence="1" id="KW-0732">Signal</keyword>
<organism evidence="2 3">
    <name type="scientific">Colletotrichum musicola</name>
    <dbReference type="NCBI Taxonomy" id="2175873"/>
    <lineage>
        <taxon>Eukaryota</taxon>
        <taxon>Fungi</taxon>
        <taxon>Dikarya</taxon>
        <taxon>Ascomycota</taxon>
        <taxon>Pezizomycotina</taxon>
        <taxon>Sordariomycetes</taxon>
        <taxon>Hypocreomycetidae</taxon>
        <taxon>Glomerellales</taxon>
        <taxon>Glomerellaceae</taxon>
        <taxon>Colletotrichum</taxon>
        <taxon>Colletotrichum orchidearum species complex</taxon>
    </lineage>
</organism>
<keyword evidence="3" id="KW-1185">Reference proteome</keyword>
<sequence length="128" mass="13720">MKYFNAIVLGLASILASAPVVNAAECTKFDDLFGNKVVGNCCWGGTDNFEACSRQNGDSACAFDKANFCGANGVTPQQCNLSEMEVGLLRVIASDRGWELFFFTQLAVFRASSTSHVDGLCECAQVLE</sequence>
<evidence type="ECO:0000313" key="2">
    <source>
        <dbReference type="EMBL" id="KAF6831585.1"/>
    </source>
</evidence>
<gene>
    <name evidence="2" type="ORF">CMUS01_07285</name>
</gene>
<comment type="caution">
    <text evidence="2">The sequence shown here is derived from an EMBL/GenBank/DDBJ whole genome shotgun (WGS) entry which is preliminary data.</text>
</comment>
<feature type="signal peptide" evidence="1">
    <location>
        <begin position="1"/>
        <end position="23"/>
    </location>
</feature>
<reference evidence="2" key="1">
    <citation type="journal article" date="2020" name="Phytopathology">
        <title>Genome Sequence Resources of Colletotrichum truncatum, C. plurivorum, C. musicola, and C. sojae: Four Species Pathogenic to Soybean (Glycine max).</title>
        <authorList>
            <person name="Rogerio F."/>
            <person name="Boufleur T.R."/>
            <person name="Ciampi-Guillardi M."/>
            <person name="Sukno S.A."/>
            <person name="Thon M.R."/>
            <person name="Massola Junior N.S."/>
            <person name="Baroncelli R."/>
        </authorList>
    </citation>
    <scope>NUCLEOTIDE SEQUENCE</scope>
    <source>
        <strain evidence="2">LFN0074</strain>
    </source>
</reference>